<dbReference type="InterPro" id="IPR001387">
    <property type="entry name" value="Cro/C1-type_HTH"/>
</dbReference>
<reference evidence="2 3" key="1">
    <citation type="journal article" date="2017" name="ISME J.">
        <title>Unveiling bifidobacterial biogeography across the mammalian branch of the tree of life.</title>
        <authorList>
            <person name="Milani C."/>
            <person name="Mangifesta M."/>
            <person name="Mancabelli L."/>
            <person name="Lugli G.A."/>
            <person name="James K."/>
            <person name="Duranti S."/>
            <person name="Turroni F."/>
            <person name="Ferrario C."/>
            <person name="Ossiprandi M.C."/>
            <person name="van Sinderen D."/>
            <person name="Ventura M."/>
        </authorList>
    </citation>
    <scope>NUCLEOTIDE SEQUENCE [LARGE SCALE GENOMIC DNA]</scope>
    <source>
        <strain evidence="2 3">1E</strain>
    </source>
</reference>
<organism evidence="2 3">
    <name type="scientific">Bifidobacterium pseudocatenulatum</name>
    <dbReference type="NCBI Taxonomy" id="28026"/>
    <lineage>
        <taxon>Bacteria</taxon>
        <taxon>Bacillati</taxon>
        <taxon>Actinomycetota</taxon>
        <taxon>Actinomycetes</taxon>
        <taxon>Bifidobacteriales</taxon>
        <taxon>Bifidobacteriaceae</taxon>
        <taxon>Bifidobacterium</taxon>
    </lineage>
</organism>
<protein>
    <submittedName>
        <fullName evidence="2">Plasmid maintenance system antidote protein</fullName>
    </submittedName>
</protein>
<evidence type="ECO:0000313" key="3">
    <source>
        <dbReference type="Proteomes" id="UP000216789"/>
    </source>
</evidence>
<dbReference type="InterPro" id="IPR010982">
    <property type="entry name" value="Lambda_DNA-bd_dom_sf"/>
</dbReference>
<dbReference type="SMART" id="SM00530">
    <property type="entry name" value="HTH_XRE"/>
    <property type="match status" value="1"/>
</dbReference>
<dbReference type="CDD" id="cd00093">
    <property type="entry name" value="HTH_XRE"/>
    <property type="match status" value="1"/>
</dbReference>
<dbReference type="PROSITE" id="PS50943">
    <property type="entry name" value="HTH_CROC1"/>
    <property type="match status" value="1"/>
</dbReference>
<dbReference type="Gene3D" id="1.10.260.40">
    <property type="entry name" value="lambda repressor-like DNA-binding domains"/>
    <property type="match status" value="1"/>
</dbReference>
<dbReference type="Proteomes" id="UP000216789">
    <property type="component" value="Unassembled WGS sequence"/>
</dbReference>
<gene>
    <name evidence="2" type="ORF">BPS1E_0745</name>
</gene>
<dbReference type="RefSeq" id="WP_307873471.1">
    <property type="nucleotide sequence ID" value="NZ_CP090598.1"/>
</dbReference>
<name>A0A267WNC6_BIFPS</name>
<dbReference type="EMBL" id="MNLB01000002">
    <property type="protein sequence ID" value="PAC74122.1"/>
    <property type="molecule type" value="Genomic_DNA"/>
</dbReference>
<evidence type="ECO:0000313" key="2">
    <source>
        <dbReference type="EMBL" id="PAC74122.1"/>
    </source>
</evidence>
<dbReference type="Pfam" id="PF01381">
    <property type="entry name" value="HTH_3"/>
    <property type="match status" value="1"/>
</dbReference>
<feature type="domain" description="HTH cro/C1-type" evidence="1">
    <location>
        <begin position="28"/>
        <end position="82"/>
    </location>
</feature>
<dbReference type="GO" id="GO:0003677">
    <property type="term" value="F:DNA binding"/>
    <property type="evidence" value="ECO:0007669"/>
    <property type="project" value="InterPro"/>
</dbReference>
<dbReference type="AlphaFoldDB" id="A0A267WNC6"/>
<dbReference type="SUPFAM" id="SSF47413">
    <property type="entry name" value="lambda repressor-like DNA-binding domains"/>
    <property type="match status" value="1"/>
</dbReference>
<evidence type="ECO:0000259" key="1">
    <source>
        <dbReference type="PROSITE" id="PS50943"/>
    </source>
</evidence>
<proteinExistence type="predicted"/>
<accession>A0A267WNC6</accession>
<comment type="caution">
    <text evidence="2">The sequence shown here is derived from an EMBL/GenBank/DDBJ whole genome shotgun (WGS) entry which is preliminary data.</text>
</comment>
<sequence length="121" mass="12887">MTTVALMPIAEEADAAVAYAEGTVSWNIKMMLMTQGKSQTALADALGVQRAAISKKIRGSVSWSLADLVRAADFLDTDISTLLDDSLMKQLQGMGNRKATGDTPMASGELLRLGLNQRPSD</sequence>